<proteinExistence type="predicted"/>
<dbReference type="SUPFAM" id="SSF48208">
    <property type="entry name" value="Six-hairpin glycosidases"/>
    <property type="match status" value="1"/>
</dbReference>
<keyword evidence="5" id="KW-1185">Reference proteome</keyword>
<protein>
    <submittedName>
        <fullName evidence="4">Alpha-L-fucosidase 2</fullName>
    </submittedName>
</protein>
<feature type="domain" description="Glycosyl hydrolase family 95 catalytic" evidence="3">
    <location>
        <begin position="284"/>
        <end position="687"/>
    </location>
</feature>
<reference evidence="4 5" key="1">
    <citation type="submission" date="2018-05" db="EMBL/GenBank/DDBJ databases">
        <title>The Hungate 1000. A catalogue of reference genomes from the rumen microbiome.</title>
        <authorList>
            <person name="Kelly W."/>
        </authorList>
    </citation>
    <scope>NUCLEOTIDE SEQUENCE [LARGE SCALE GENOMIC DNA]</scope>
    <source>
        <strain evidence="4 5">NLAE-zl-C242</strain>
    </source>
</reference>
<accession>A0A2Y9CA11</accession>
<feature type="domain" description="Glycosyl hydrolase family 95 N-terminal" evidence="1">
    <location>
        <begin position="4"/>
        <end position="265"/>
    </location>
</feature>
<dbReference type="Gene3D" id="1.50.10.10">
    <property type="match status" value="1"/>
</dbReference>
<comment type="caution">
    <text evidence="4">The sequence shown here is derived from an EMBL/GenBank/DDBJ whole genome shotgun (WGS) entry which is preliminary data.</text>
</comment>
<organism evidence="4 5">
    <name type="scientific">Faecalicatena orotica</name>
    <dbReference type="NCBI Taxonomy" id="1544"/>
    <lineage>
        <taxon>Bacteria</taxon>
        <taxon>Bacillati</taxon>
        <taxon>Bacillota</taxon>
        <taxon>Clostridia</taxon>
        <taxon>Lachnospirales</taxon>
        <taxon>Lachnospiraceae</taxon>
        <taxon>Faecalicatena</taxon>
    </lineage>
</organism>
<dbReference type="GO" id="GO:0005975">
    <property type="term" value="P:carbohydrate metabolic process"/>
    <property type="evidence" value="ECO:0007669"/>
    <property type="project" value="InterPro"/>
</dbReference>
<dbReference type="PANTHER" id="PTHR31084:SF0">
    <property type="entry name" value="ALPHA-L-FUCOSIDASE 2"/>
    <property type="match status" value="1"/>
</dbReference>
<evidence type="ECO:0000259" key="1">
    <source>
        <dbReference type="Pfam" id="PF14498"/>
    </source>
</evidence>
<feature type="domain" description="Alpha fucosidase A-like C-terminal" evidence="2">
    <location>
        <begin position="692"/>
        <end position="756"/>
    </location>
</feature>
<dbReference type="InterPro" id="IPR049053">
    <property type="entry name" value="AFCA-like_C"/>
</dbReference>
<dbReference type="Pfam" id="PF14498">
    <property type="entry name" value="Glyco_hyd_65N_2"/>
    <property type="match status" value="1"/>
</dbReference>
<dbReference type="OrthoDB" id="9802600at2"/>
<evidence type="ECO:0000259" key="3">
    <source>
        <dbReference type="Pfam" id="PF22124"/>
    </source>
</evidence>
<dbReference type="InterPro" id="IPR008928">
    <property type="entry name" value="6-hairpin_glycosidase_sf"/>
</dbReference>
<dbReference type="RefSeq" id="WP_109731193.1">
    <property type="nucleotide sequence ID" value="NZ_QGDL01000006.1"/>
</dbReference>
<dbReference type="InterPro" id="IPR012341">
    <property type="entry name" value="6hp_glycosidase-like_sf"/>
</dbReference>
<evidence type="ECO:0000313" key="5">
    <source>
        <dbReference type="Proteomes" id="UP000245845"/>
    </source>
</evidence>
<dbReference type="Proteomes" id="UP000245845">
    <property type="component" value="Unassembled WGS sequence"/>
</dbReference>
<sequence length="767" mass="86869">MSKLWFQKEAENWNEALPVGNGFLGAMFFGGTASERIQVNEDSVWSGGFMDRVNPDAGANLDKVRRLLDDGNVREAEKLAARSMYGTYPHMRHYQTLGDVWIDFADMQDGHQLEYTKDHFPVVKIQEKEVSDYERYLDLETATGGMSYRTEGGTHVREYFASYPAEVIVCRIKADGKNLLNFEVSATRKDNRSGRGASYCDGVCALDDRTICLHGWQGNRDGIGFEMAVRVEASGGTRYSMGSRIIVEGAAEAVLYITGRTTYRSGDPHKWCIEALARACTRGVRELKAEHVCDYQKYFNAGRLYLKSDDGGKQYTVPERLARMREGSSDIGLINIYYDYARYLLISSSREHSLPSNLQGIWNEEFEPAWGSKYTININIEMNYWLAEKTGLSALHLPLIEHLKKMHGHGKDVATRMYKARGFCCHHNTDIWGDCAPQDNHTTSTIWPMGGAWLCLHLIEHYQYTKDEAFIQEYFNILRDSVLFFMDYMVQDAEGFWITGPSSSPENIYLNDKGEFGCLCMGPTMDIEILRELFSGFLEISAGLGVKDELYADVEKHLNGLPPLKIGKHGQIQEWRSDYEEIDRGHRHISQLFALYPGSQIRIGGAPELLEAAERTLERRLESGGGHTGWSKAWIILFYARLGKGKKAWQNLKELLSHATLDNLLDNHPPFQIDGNFGGAAGIMEMLVQDFREEVYLLGALPEELEEGRVTGVHLKCGCVIDFTWAGGHVVEVKLHGLRDGSVQMMDENRKSVKISFKKNEDKIIKF</sequence>
<dbReference type="Pfam" id="PF21307">
    <property type="entry name" value="Glyco_hydro_95_C"/>
    <property type="match status" value="1"/>
</dbReference>
<name>A0A2Y9CA11_9FIRM</name>
<dbReference type="PANTHER" id="PTHR31084">
    <property type="entry name" value="ALPHA-L-FUCOSIDASE 2"/>
    <property type="match status" value="1"/>
</dbReference>
<dbReference type="GO" id="GO:0004560">
    <property type="term" value="F:alpha-L-fucosidase activity"/>
    <property type="evidence" value="ECO:0007669"/>
    <property type="project" value="InterPro"/>
</dbReference>
<dbReference type="PIRSF" id="PIRSF007663">
    <property type="entry name" value="UCP007663"/>
    <property type="match status" value="1"/>
</dbReference>
<dbReference type="EMBL" id="QGDL01000006">
    <property type="protein sequence ID" value="PWJ29336.1"/>
    <property type="molecule type" value="Genomic_DNA"/>
</dbReference>
<evidence type="ECO:0000259" key="2">
    <source>
        <dbReference type="Pfam" id="PF21307"/>
    </source>
</evidence>
<dbReference type="InterPro" id="IPR054363">
    <property type="entry name" value="GH95_cat"/>
</dbReference>
<evidence type="ECO:0000313" key="4">
    <source>
        <dbReference type="EMBL" id="PWJ29336.1"/>
    </source>
</evidence>
<dbReference type="InterPro" id="IPR016518">
    <property type="entry name" value="Alpha-L-fucosidase"/>
</dbReference>
<gene>
    <name evidence="4" type="ORF">A8806_10673</name>
</gene>
<dbReference type="Pfam" id="PF22124">
    <property type="entry name" value="Glyco_hydro_95_cat"/>
    <property type="match status" value="1"/>
</dbReference>
<dbReference type="AlphaFoldDB" id="A0A2Y9CA11"/>
<dbReference type="InterPro" id="IPR027414">
    <property type="entry name" value="GH95_N_dom"/>
</dbReference>